<accession>A0A6G1HAS0</accession>
<keyword evidence="3" id="KW-1185">Reference proteome</keyword>
<feature type="region of interest" description="Disordered" evidence="1">
    <location>
        <begin position="224"/>
        <end position="260"/>
    </location>
</feature>
<dbReference type="Proteomes" id="UP000800041">
    <property type="component" value="Unassembled WGS sequence"/>
</dbReference>
<protein>
    <submittedName>
        <fullName evidence="2">Uncharacterized protein</fullName>
    </submittedName>
</protein>
<proteinExistence type="predicted"/>
<reference evidence="2" key="1">
    <citation type="journal article" date="2020" name="Stud. Mycol.">
        <title>101 Dothideomycetes genomes: a test case for predicting lifestyles and emergence of pathogens.</title>
        <authorList>
            <person name="Haridas S."/>
            <person name="Albert R."/>
            <person name="Binder M."/>
            <person name="Bloem J."/>
            <person name="Labutti K."/>
            <person name="Salamov A."/>
            <person name="Andreopoulos B."/>
            <person name="Baker S."/>
            <person name="Barry K."/>
            <person name="Bills G."/>
            <person name="Bluhm B."/>
            <person name="Cannon C."/>
            <person name="Castanera R."/>
            <person name="Culley D."/>
            <person name="Daum C."/>
            <person name="Ezra D."/>
            <person name="Gonzalez J."/>
            <person name="Henrissat B."/>
            <person name="Kuo A."/>
            <person name="Liang C."/>
            <person name="Lipzen A."/>
            <person name="Lutzoni F."/>
            <person name="Magnuson J."/>
            <person name="Mondo S."/>
            <person name="Nolan M."/>
            <person name="Ohm R."/>
            <person name="Pangilinan J."/>
            <person name="Park H.-J."/>
            <person name="Ramirez L."/>
            <person name="Alfaro M."/>
            <person name="Sun H."/>
            <person name="Tritt A."/>
            <person name="Yoshinaga Y."/>
            <person name="Zwiers L.-H."/>
            <person name="Turgeon B."/>
            <person name="Goodwin S."/>
            <person name="Spatafora J."/>
            <person name="Crous P."/>
            <person name="Grigoriev I."/>
        </authorList>
    </citation>
    <scope>NUCLEOTIDE SEQUENCE</scope>
    <source>
        <strain evidence="2">CBS 113979</strain>
    </source>
</reference>
<evidence type="ECO:0000313" key="3">
    <source>
        <dbReference type="Proteomes" id="UP000800041"/>
    </source>
</evidence>
<organism evidence="2 3">
    <name type="scientific">Aulographum hederae CBS 113979</name>
    <dbReference type="NCBI Taxonomy" id="1176131"/>
    <lineage>
        <taxon>Eukaryota</taxon>
        <taxon>Fungi</taxon>
        <taxon>Dikarya</taxon>
        <taxon>Ascomycota</taxon>
        <taxon>Pezizomycotina</taxon>
        <taxon>Dothideomycetes</taxon>
        <taxon>Pleosporomycetidae</taxon>
        <taxon>Aulographales</taxon>
        <taxon>Aulographaceae</taxon>
    </lineage>
</organism>
<feature type="compositionally biased region" description="Low complexity" evidence="1">
    <location>
        <begin position="246"/>
        <end position="260"/>
    </location>
</feature>
<name>A0A6G1HAS0_9PEZI</name>
<dbReference type="EMBL" id="ML977142">
    <property type="protein sequence ID" value="KAF1990323.1"/>
    <property type="molecule type" value="Genomic_DNA"/>
</dbReference>
<dbReference type="AlphaFoldDB" id="A0A6G1HAS0"/>
<gene>
    <name evidence="2" type="ORF">K402DRAFT_401176</name>
</gene>
<sequence length="260" mass="28389">MTAIRQPVTLWGAGGSKRSRLTGHGGRVEAGNSQASSLFQCKLRPHNGNRRRVEVILPCLWPAICQCHLLLLDAPAGHARPEMRRAVVHTRERADGGQWLLEHCSRAAGRRDAGHCGQEEVKGQSMSNDSRLQMADWVQYHILSGGETRFTGLDSSTLVLLVATRVCRSLQRVDWAGVAVEEPAPHCPQAKRKFGNFGRGWRFVHLASWSGDWLSMAAALSKEDADRGGSARGQSPEPELEPFCQPAPALGPGLLPPVSR</sequence>
<evidence type="ECO:0000256" key="1">
    <source>
        <dbReference type="SAM" id="MobiDB-lite"/>
    </source>
</evidence>
<evidence type="ECO:0000313" key="2">
    <source>
        <dbReference type="EMBL" id="KAF1990323.1"/>
    </source>
</evidence>